<evidence type="ECO:0008006" key="5">
    <source>
        <dbReference type="Google" id="ProtNLM"/>
    </source>
</evidence>
<gene>
    <name evidence="3" type="ORF">ACFPIH_09275</name>
</gene>
<keyword evidence="2" id="KW-1133">Transmembrane helix</keyword>
<dbReference type="Proteomes" id="UP001595839">
    <property type="component" value="Unassembled WGS sequence"/>
</dbReference>
<evidence type="ECO:0000313" key="4">
    <source>
        <dbReference type="Proteomes" id="UP001595839"/>
    </source>
</evidence>
<accession>A0ABV9AIM9</accession>
<organism evidence="3 4">
    <name type="scientific">Streptomyces vulcanius</name>
    <dbReference type="NCBI Taxonomy" id="1441876"/>
    <lineage>
        <taxon>Bacteria</taxon>
        <taxon>Bacillati</taxon>
        <taxon>Actinomycetota</taxon>
        <taxon>Actinomycetes</taxon>
        <taxon>Kitasatosporales</taxon>
        <taxon>Streptomycetaceae</taxon>
        <taxon>Streptomyces</taxon>
    </lineage>
</organism>
<feature type="region of interest" description="Disordered" evidence="1">
    <location>
        <begin position="265"/>
        <end position="473"/>
    </location>
</feature>
<dbReference type="RefSeq" id="WP_381165628.1">
    <property type="nucleotide sequence ID" value="NZ_JBHSFK010000005.1"/>
</dbReference>
<feature type="compositionally biased region" description="Low complexity" evidence="1">
    <location>
        <begin position="269"/>
        <end position="296"/>
    </location>
</feature>
<feature type="compositionally biased region" description="Basic and acidic residues" evidence="1">
    <location>
        <begin position="388"/>
        <end position="402"/>
    </location>
</feature>
<evidence type="ECO:0000256" key="1">
    <source>
        <dbReference type="SAM" id="MobiDB-lite"/>
    </source>
</evidence>
<keyword evidence="4" id="KW-1185">Reference proteome</keyword>
<feature type="transmembrane region" description="Helical" evidence="2">
    <location>
        <begin position="237"/>
        <end position="260"/>
    </location>
</feature>
<protein>
    <recommendedName>
        <fullName evidence="5">Extensin</fullName>
    </recommendedName>
</protein>
<feature type="compositionally biased region" description="Basic and acidic residues" evidence="1">
    <location>
        <begin position="343"/>
        <end position="359"/>
    </location>
</feature>
<comment type="caution">
    <text evidence="3">The sequence shown here is derived from an EMBL/GenBank/DDBJ whole genome shotgun (WGS) entry which is preliminary data.</text>
</comment>
<sequence length="473" mass="46422">MADKQNRWLDRETTERLLRGESPDNAVAPDVRDQAERLVRTLSALSGLSGLSGLSAPGGTPPSDATGELAGELAGELPGEAAALTAFREARAERDARAVREAWATDASVPQVPRVVRTAGGAIPEARVAPEGQRVAREEKITAEAVAALGRPGGSVSPGGSSTQGGSGAVGEVAALAAFRQARAVGGAEAGAVRVAHTADAGLVRIGGRGSESDLDDEATTGRDLGRRPRRSRPLRLGLAAALAIGMVGGVAAAAGTGLLKGPFGGTEPGSRSSVSAAASERPPASPAPDASGGTPDTVMPDGGAEETDGADRGATGDPKGDDSAADPGAGRTWPNGVTSSCRDLRDGRQLDSGPRRTLEGLAGGPSHVPAYCADVLGGTSGKSPDTGGDRDGDGKGGEDGKGGTGKSGRGGQDDHGSTSGGQNDVSVGTGPSRVGESGKSRKSGRSGKSGKSGKGGSGGGRGGHGSGSGGHR</sequence>
<feature type="compositionally biased region" description="Basic and acidic residues" evidence="1">
    <location>
        <begin position="1"/>
        <end position="22"/>
    </location>
</feature>
<evidence type="ECO:0000256" key="2">
    <source>
        <dbReference type="SAM" id="Phobius"/>
    </source>
</evidence>
<evidence type="ECO:0000313" key="3">
    <source>
        <dbReference type="EMBL" id="MFC4499720.1"/>
    </source>
</evidence>
<keyword evidence="2" id="KW-0812">Transmembrane</keyword>
<name>A0ABV9AIM9_9ACTN</name>
<feature type="region of interest" description="Disordered" evidence="1">
    <location>
        <begin position="1"/>
        <end position="31"/>
    </location>
</feature>
<feature type="compositionally biased region" description="Gly residues" evidence="1">
    <location>
        <begin position="451"/>
        <end position="473"/>
    </location>
</feature>
<proteinExistence type="predicted"/>
<reference evidence="4" key="1">
    <citation type="journal article" date="2019" name="Int. J. Syst. Evol. Microbiol.">
        <title>The Global Catalogue of Microorganisms (GCM) 10K type strain sequencing project: providing services to taxonomists for standard genome sequencing and annotation.</title>
        <authorList>
            <consortium name="The Broad Institute Genomics Platform"/>
            <consortium name="The Broad Institute Genome Sequencing Center for Infectious Disease"/>
            <person name="Wu L."/>
            <person name="Ma J."/>
        </authorList>
    </citation>
    <scope>NUCLEOTIDE SEQUENCE [LARGE SCALE GENOMIC DNA]</scope>
    <source>
        <strain evidence="4">CGMCC 4.7177</strain>
    </source>
</reference>
<feature type="region of interest" description="Disordered" evidence="1">
    <location>
        <begin position="206"/>
        <end position="231"/>
    </location>
</feature>
<feature type="region of interest" description="Disordered" evidence="1">
    <location>
        <begin position="48"/>
        <end position="67"/>
    </location>
</feature>
<keyword evidence="2" id="KW-0472">Membrane</keyword>
<dbReference type="EMBL" id="JBHSFK010000005">
    <property type="protein sequence ID" value="MFC4499720.1"/>
    <property type="molecule type" value="Genomic_DNA"/>
</dbReference>